<evidence type="ECO:0000256" key="1">
    <source>
        <dbReference type="ARBA" id="ARBA00005417"/>
    </source>
</evidence>
<dbReference type="CDD" id="cd03224">
    <property type="entry name" value="ABC_TM1139_LivF_branched"/>
    <property type="match status" value="1"/>
</dbReference>
<dbReference type="NCBIfam" id="NF002673">
    <property type="entry name" value="PRK02399.1-1"/>
    <property type="match status" value="1"/>
</dbReference>
<evidence type="ECO:0000256" key="6">
    <source>
        <dbReference type="SAM" id="MobiDB-lite"/>
    </source>
</evidence>
<dbReference type="PANTHER" id="PTHR31862:SF1">
    <property type="entry name" value="UPF0261 DOMAIN PROTEIN (AFU_ORTHOLOGUE AFUA_1G10120)"/>
    <property type="match status" value="1"/>
</dbReference>
<dbReference type="InterPro" id="IPR017871">
    <property type="entry name" value="ABC_transporter-like_CS"/>
</dbReference>
<dbReference type="InterPro" id="IPR051353">
    <property type="entry name" value="Tobamovirus_resist_UPF0261"/>
</dbReference>
<comment type="caution">
    <text evidence="8">The sequence shown here is derived from an EMBL/GenBank/DDBJ whole genome shotgun (WGS) entry which is preliminary data.</text>
</comment>
<dbReference type="Gene3D" id="3.40.50.300">
    <property type="entry name" value="P-loop containing nucleotide triphosphate hydrolases"/>
    <property type="match status" value="1"/>
</dbReference>
<dbReference type="Proteomes" id="UP000298225">
    <property type="component" value="Unassembled WGS sequence"/>
</dbReference>
<dbReference type="PROSITE" id="PS00211">
    <property type="entry name" value="ABC_TRANSPORTER_1"/>
    <property type="match status" value="1"/>
</dbReference>
<dbReference type="PANTHER" id="PTHR31862">
    <property type="entry name" value="UPF0261 DOMAIN PROTEIN (AFU_ORTHOLOGUE AFUA_1G10120)"/>
    <property type="match status" value="1"/>
</dbReference>
<dbReference type="InterPro" id="IPR003439">
    <property type="entry name" value="ABC_transporter-like_ATP-bd"/>
</dbReference>
<dbReference type="EMBL" id="SPQU01000008">
    <property type="protein sequence ID" value="TFV37661.1"/>
    <property type="molecule type" value="Genomic_DNA"/>
</dbReference>
<dbReference type="SUPFAM" id="SSF52540">
    <property type="entry name" value="P-loop containing nucleoside triphosphate hydrolases"/>
    <property type="match status" value="1"/>
</dbReference>
<dbReference type="InterPro" id="IPR027417">
    <property type="entry name" value="P-loop_NTPase"/>
</dbReference>
<dbReference type="RefSeq" id="WP_126258224.1">
    <property type="nucleotide sequence ID" value="NZ_SPQU01000008.1"/>
</dbReference>
<dbReference type="OrthoDB" id="9776369at2"/>
<evidence type="ECO:0000256" key="2">
    <source>
        <dbReference type="ARBA" id="ARBA00022741"/>
    </source>
</evidence>
<keyword evidence="2" id="KW-0547">Nucleotide-binding</keyword>
<gene>
    <name evidence="8" type="ORF">E4K66_19255</name>
</gene>
<dbReference type="HAMAP" id="MF_00677">
    <property type="entry name" value="UPF0261"/>
    <property type="match status" value="1"/>
</dbReference>
<dbReference type="Pfam" id="PF00005">
    <property type="entry name" value="ABC_tran"/>
    <property type="match status" value="1"/>
</dbReference>
<comment type="similarity">
    <text evidence="1">Belongs to the ABC transporter superfamily.</text>
</comment>
<evidence type="ECO:0000313" key="8">
    <source>
        <dbReference type="EMBL" id="TFV37661.1"/>
    </source>
</evidence>
<comment type="function">
    <text evidence="4">Involved in beta-(1--&gt;2)glucan export. Transmembrane domains (TMD) form a pore in the inner membrane and the ATP-binding domain (NBD) is responsible for energy generation.</text>
</comment>
<dbReference type="GO" id="GO:0005524">
    <property type="term" value="F:ATP binding"/>
    <property type="evidence" value="ECO:0007669"/>
    <property type="project" value="UniProtKB-KW"/>
</dbReference>
<protein>
    <recommendedName>
        <fullName evidence="5">UPF0261 protein E4K66_19255</fullName>
    </recommendedName>
</protein>
<dbReference type="CDD" id="cd15488">
    <property type="entry name" value="Tm-1-like"/>
    <property type="match status" value="1"/>
</dbReference>
<keyword evidence="9" id="KW-1185">Reference proteome</keyword>
<dbReference type="SMART" id="SM00382">
    <property type="entry name" value="AAA"/>
    <property type="match status" value="1"/>
</dbReference>
<dbReference type="Pfam" id="PF06792">
    <property type="entry name" value="UPF0261"/>
    <property type="match status" value="1"/>
</dbReference>
<accession>A0A4Y9L251</accession>
<feature type="region of interest" description="Disordered" evidence="6">
    <location>
        <begin position="252"/>
        <end position="271"/>
    </location>
</feature>
<sequence>MNEARRTSAALEVRGLDVYYGHSHALQGVDLTLESGVFSVVGRNGMGKTTLCKAIMGLVPVSGGSIRVRGEDITRRPPAHIARLGVGYVPQGRRLWRSLSVDEHLRLAGGMRSGAWTVERIYDTFPRLAERKDHGGGQLSGGEQQMLAIARALLTNPQLLVMDEPTEGLAPVIVAQVEEMLLRLGEDGDMSVLVIEQNIGVATAISRNVAIMVNGRINRIIDSARLAADRELQQRLLGVGLHAELTPDLDVPAAGSEAKSAPQATRPSGPIRIYISNPTPPTRWSQPAPIARIEAAARTLSTQVSRLDETARRKREPATSQSSGPPVVLVVGTLDTKGTELRFIRDIVAESGLRTRLVDVSTSGKHSSCDVSAQEIALNHGRGGAAVFGADRGAAVTAMADAFANWLRRQGNVAGVISAGGSGAASLVAPGMRTLPVGVPKLIVSSVASGDVGPYVGPADITMMHSVTDIQGLNSISRAVLSNGANAIAGMVKARLDQREARQRAPSAGLPAVGITMFGVTTPAVQKIAADLGEDFECLVFHATGVGGRSMEKLVESGQLAGVIDITTTEICDLLMGGVFPATEDRFGAIIRARLPYVGSVGALDMVNFGAPDTIPERYRGRKFHVHNPQVTLMRTTVEENERMGRWIAERLNQMDGPVRFFLPEGGVSALDARGQPFWDPDADTALFRALERDVRQTGNRRLIRIPKNINDPDFAAAIVSAFRTLFGRTGARRRLAR</sequence>
<organism evidence="8 9">
    <name type="scientific">Bradyrhizobium frederickii</name>
    <dbReference type="NCBI Taxonomy" id="2560054"/>
    <lineage>
        <taxon>Bacteria</taxon>
        <taxon>Pseudomonadati</taxon>
        <taxon>Pseudomonadota</taxon>
        <taxon>Alphaproteobacteria</taxon>
        <taxon>Hyphomicrobiales</taxon>
        <taxon>Nitrobacteraceae</taxon>
        <taxon>Bradyrhizobium</taxon>
    </lineage>
</organism>
<evidence type="ECO:0000313" key="9">
    <source>
        <dbReference type="Proteomes" id="UP000298225"/>
    </source>
</evidence>
<dbReference type="InterPro" id="IPR056778">
    <property type="entry name" value="UPF0261_C"/>
</dbReference>
<comment type="similarity">
    <text evidence="5">Belongs to the UPF0261 family.</text>
</comment>
<feature type="domain" description="ABC transporter" evidence="7">
    <location>
        <begin position="11"/>
        <end position="239"/>
    </location>
</feature>
<reference evidence="8 9" key="1">
    <citation type="submission" date="2019-03" db="EMBL/GenBank/DDBJ databases">
        <title>Bradyrhizobium strains diversity isolated from Chamaecrista fasciculata.</title>
        <authorList>
            <person name="Urquiaga M.C.O."/>
            <person name="Hungria M."/>
            <person name="Delamuta J.R.M."/>
        </authorList>
    </citation>
    <scope>NUCLEOTIDE SEQUENCE [LARGE SCALE GENOMIC DNA]</scope>
    <source>
        <strain evidence="8 9">CNPSo 3424</strain>
    </source>
</reference>
<proteinExistence type="inferred from homology"/>
<dbReference type="PROSITE" id="PS50893">
    <property type="entry name" value="ABC_TRANSPORTER_2"/>
    <property type="match status" value="1"/>
</dbReference>
<dbReference type="InterPro" id="IPR044122">
    <property type="entry name" value="UPF0261_N"/>
</dbReference>
<evidence type="ECO:0000256" key="5">
    <source>
        <dbReference type="HAMAP-Rule" id="MF_00677"/>
    </source>
</evidence>
<name>A0A4Y9L251_9BRAD</name>
<evidence type="ECO:0000256" key="4">
    <source>
        <dbReference type="ARBA" id="ARBA00024722"/>
    </source>
</evidence>
<dbReference type="GO" id="GO:0016887">
    <property type="term" value="F:ATP hydrolysis activity"/>
    <property type="evidence" value="ECO:0007669"/>
    <property type="project" value="InterPro"/>
</dbReference>
<dbReference type="Gene3D" id="3.40.50.12030">
    <property type="entry name" value="Uncharacterised protein family UPF0261, NC domain"/>
    <property type="match status" value="1"/>
</dbReference>
<evidence type="ECO:0000259" key="7">
    <source>
        <dbReference type="PROSITE" id="PS50893"/>
    </source>
</evidence>
<dbReference type="Gene3D" id="3.40.50.12020">
    <property type="entry name" value="Uncharacterised protein family UPF0261, NN domain"/>
    <property type="match status" value="1"/>
</dbReference>
<evidence type="ECO:0000256" key="3">
    <source>
        <dbReference type="ARBA" id="ARBA00022840"/>
    </source>
</evidence>
<dbReference type="Pfam" id="PF23189">
    <property type="entry name" value="UPF0261_C"/>
    <property type="match status" value="1"/>
</dbReference>
<feature type="region of interest" description="Disordered" evidence="6">
    <location>
        <begin position="306"/>
        <end position="325"/>
    </location>
</feature>
<dbReference type="NCBIfam" id="NF002674">
    <property type="entry name" value="PRK02399.1-2"/>
    <property type="match status" value="1"/>
</dbReference>
<dbReference type="InterPro" id="IPR003593">
    <property type="entry name" value="AAA+_ATPase"/>
</dbReference>
<keyword evidence="3" id="KW-0067">ATP-binding</keyword>
<dbReference type="AlphaFoldDB" id="A0A4Y9L251"/>
<dbReference type="InterPro" id="IPR008322">
    <property type="entry name" value="UPF0261"/>
</dbReference>